<dbReference type="eggNOG" id="COG3279">
    <property type="taxonomic scope" value="Bacteria"/>
</dbReference>
<dbReference type="Proteomes" id="UP000007013">
    <property type="component" value="Chromosome"/>
</dbReference>
<evidence type="ECO:0000313" key="5">
    <source>
        <dbReference type="EMBL" id="ACB74402.1"/>
    </source>
</evidence>
<gene>
    <name evidence="5" type="ordered locus">Oter_1114</name>
</gene>
<dbReference type="STRING" id="452637.Oter_1114"/>
<dbReference type="InterPro" id="IPR007492">
    <property type="entry name" value="LytTR_DNA-bd_dom"/>
</dbReference>
<evidence type="ECO:0000313" key="6">
    <source>
        <dbReference type="Proteomes" id="UP000007013"/>
    </source>
</evidence>
<dbReference type="Pfam" id="PF04397">
    <property type="entry name" value="LytTR"/>
    <property type="match status" value="1"/>
</dbReference>
<dbReference type="PROSITE" id="PS50930">
    <property type="entry name" value="HTH_LYTTR"/>
    <property type="match status" value="1"/>
</dbReference>
<dbReference type="GO" id="GO:0000156">
    <property type="term" value="F:phosphorelay response regulator activity"/>
    <property type="evidence" value="ECO:0007669"/>
    <property type="project" value="TreeGrafter"/>
</dbReference>
<dbReference type="SMART" id="SM00448">
    <property type="entry name" value="REC"/>
    <property type="match status" value="1"/>
</dbReference>
<dbReference type="GO" id="GO:0006355">
    <property type="term" value="P:regulation of DNA-templated transcription"/>
    <property type="evidence" value="ECO:0007669"/>
    <property type="project" value="TreeGrafter"/>
</dbReference>
<dbReference type="GO" id="GO:0000976">
    <property type="term" value="F:transcription cis-regulatory region binding"/>
    <property type="evidence" value="ECO:0007669"/>
    <property type="project" value="TreeGrafter"/>
</dbReference>
<feature type="modified residue" description="4-aspartylphosphate" evidence="2">
    <location>
        <position position="55"/>
    </location>
</feature>
<evidence type="ECO:0000259" key="3">
    <source>
        <dbReference type="PROSITE" id="PS50110"/>
    </source>
</evidence>
<sequence>MLRALIVDDEPPARDLLRRLLAVHADHVEIVGEARSVADAAEKYQRLRPDLVFLDIQMPREDGFALLPRLGAPAPAVIFVTAYDAFAVRAFEVNAVDYLLKPVAPDRLARALARVAAPIATATIAPAPAIAPLHATDTVFLQSDRGIRTATVAAITHIEAEENYTRVHLTDGPPVLIRRTMAEWESVLPVDLFVRVERSLLLNRAAIQRVDRISRDVAHAHVAGRAGPLALARRASLRLRRSLRVNPAS</sequence>
<keyword evidence="2" id="KW-0597">Phosphoprotein</keyword>
<dbReference type="PROSITE" id="PS50110">
    <property type="entry name" value="RESPONSE_REGULATORY"/>
    <property type="match status" value="1"/>
</dbReference>
<dbReference type="Gene3D" id="3.40.50.2300">
    <property type="match status" value="1"/>
</dbReference>
<name>B1ZNG8_OPITP</name>
<dbReference type="PANTHER" id="PTHR48111">
    <property type="entry name" value="REGULATOR OF RPOS"/>
    <property type="match status" value="1"/>
</dbReference>
<dbReference type="OrthoDB" id="236568at2"/>
<keyword evidence="1" id="KW-0238">DNA-binding</keyword>
<dbReference type="GO" id="GO:0032993">
    <property type="term" value="C:protein-DNA complex"/>
    <property type="evidence" value="ECO:0007669"/>
    <property type="project" value="TreeGrafter"/>
</dbReference>
<dbReference type="SMART" id="SM00850">
    <property type="entry name" value="LytTR"/>
    <property type="match status" value="1"/>
</dbReference>
<dbReference type="AlphaFoldDB" id="B1ZNG8"/>
<dbReference type="HOGENOM" id="CLU_000445_14_1_0"/>
<evidence type="ECO:0000259" key="4">
    <source>
        <dbReference type="PROSITE" id="PS50930"/>
    </source>
</evidence>
<dbReference type="RefSeq" id="WP_012373940.1">
    <property type="nucleotide sequence ID" value="NC_010571.1"/>
</dbReference>
<evidence type="ECO:0000256" key="1">
    <source>
        <dbReference type="ARBA" id="ARBA00023125"/>
    </source>
</evidence>
<dbReference type="GO" id="GO:0005829">
    <property type="term" value="C:cytosol"/>
    <property type="evidence" value="ECO:0007669"/>
    <property type="project" value="TreeGrafter"/>
</dbReference>
<keyword evidence="6" id="KW-1185">Reference proteome</keyword>
<dbReference type="Pfam" id="PF00072">
    <property type="entry name" value="Response_reg"/>
    <property type="match status" value="1"/>
</dbReference>
<accession>B1ZNG8</accession>
<dbReference type="InterPro" id="IPR001789">
    <property type="entry name" value="Sig_transdc_resp-reg_receiver"/>
</dbReference>
<dbReference type="PANTHER" id="PTHR48111:SF69">
    <property type="entry name" value="RESPONSE REGULATOR RECEIVER"/>
    <property type="match status" value="1"/>
</dbReference>
<dbReference type="Gene3D" id="2.40.50.1020">
    <property type="entry name" value="LytTr DNA-binding domain"/>
    <property type="match status" value="1"/>
</dbReference>
<dbReference type="InterPro" id="IPR011006">
    <property type="entry name" value="CheY-like_superfamily"/>
</dbReference>
<organism evidence="5 6">
    <name type="scientific">Opitutus terrae (strain DSM 11246 / JCM 15787 / PB90-1)</name>
    <dbReference type="NCBI Taxonomy" id="452637"/>
    <lineage>
        <taxon>Bacteria</taxon>
        <taxon>Pseudomonadati</taxon>
        <taxon>Verrucomicrobiota</taxon>
        <taxon>Opitutia</taxon>
        <taxon>Opitutales</taxon>
        <taxon>Opitutaceae</taxon>
        <taxon>Opitutus</taxon>
    </lineage>
</organism>
<proteinExistence type="predicted"/>
<dbReference type="InterPro" id="IPR039420">
    <property type="entry name" value="WalR-like"/>
</dbReference>
<dbReference type="KEGG" id="ote:Oter_1114"/>
<feature type="domain" description="Response regulatory" evidence="3">
    <location>
        <begin position="3"/>
        <end position="116"/>
    </location>
</feature>
<feature type="domain" description="HTH LytTR-type" evidence="4">
    <location>
        <begin position="153"/>
        <end position="243"/>
    </location>
</feature>
<reference evidence="5 6" key="1">
    <citation type="journal article" date="2011" name="J. Bacteriol.">
        <title>Genome sequence of the verrucomicrobium Opitutus terrae PB90-1, an abundant inhabitant of rice paddy soil ecosystems.</title>
        <authorList>
            <person name="van Passel M.W."/>
            <person name="Kant R."/>
            <person name="Palva A."/>
            <person name="Copeland A."/>
            <person name="Lucas S."/>
            <person name="Lapidus A."/>
            <person name="Glavina del Rio T."/>
            <person name="Pitluck S."/>
            <person name="Goltsman E."/>
            <person name="Clum A."/>
            <person name="Sun H."/>
            <person name="Schmutz J."/>
            <person name="Larimer F.W."/>
            <person name="Land M.L."/>
            <person name="Hauser L."/>
            <person name="Kyrpides N."/>
            <person name="Mikhailova N."/>
            <person name="Richardson P.P."/>
            <person name="Janssen P.H."/>
            <person name="de Vos W.M."/>
            <person name="Smidt H."/>
        </authorList>
    </citation>
    <scope>NUCLEOTIDE SEQUENCE [LARGE SCALE GENOMIC DNA]</scope>
    <source>
        <strain evidence="6">DSM 11246 / JCM 15787 / PB90-1</strain>
    </source>
</reference>
<evidence type="ECO:0000256" key="2">
    <source>
        <dbReference type="PROSITE-ProRule" id="PRU00169"/>
    </source>
</evidence>
<dbReference type="SUPFAM" id="SSF52172">
    <property type="entry name" value="CheY-like"/>
    <property type="match status" value="1"/>
</dbReference>
<dbReference type="EMBL" id="CP001032">
    <property type="protein sequence ID" value="ACB74402.1"/>
    <property type="molecule type" value="Genomic_DNA"/>
</dbReference>
<protein>
    <submittedName>
        <fullName evidence="5">Two component transcriptional regulator, LytTR family</fullName>
    </submittedName>
</protein>